<dbReference type="NCBIfam" id="NF040977">
    <property type="entry name" value="RepA_IncFII_LM"/>
    <property type="match status" value="1"/>
</dbReference>
<evidence type="ECO:0000256" key="2">
    <source>
        <dbReference type="ARBA" id="ARBA00008256"/>
    </source>
</evidence>
<dbReference type="InterPro" id="IPR003446">
    <property type="entry name" value="Plasmid_replication_init_RepA"/>
</dbReference>
<keyword evidence="4" id="KW-0235">DNA replication</keyword>
<evidence type="ECO:0000256" key="3">
    <source>
        <dbReference type="ARBA" id="ARBA00022689"/>
    </source>
</evidence>
<name>A0ABU9MQV3_9GAMM</name>
<evidence type="ECO:0000256" key="1">
    <source>
        <dbReference type="ARBA" id="ARBA00002740"/>
    </source>
</evidence>
<dbReference type="RefSeq" id="WP_342557952.1">
    <property type="nucleotide sequence ID" value="NZ_JBCGBG010000010.1"/>
</dbReference>
<reference evidence="5 6" key="1">
    <citation type="submission" date="2024-04" db="EMBL/GenBank/DDBJ databases">
        <authorList>
            <person name="Suleimanova A.D."/>
            <person name="Pudova D.S."/>
            <person name="Shagimardanova E.I."/>
            <person name="Sharipova M.R."/>
        </authorList>
    </citation>
    <scope>NUCLEOTIDE SEQUENCE [LARGE SCALE GENOMIC DNA]</scope>
    <source>
        <strain evidence="5 6">3.1</strain>
    </source>
</reference>
<evidence type="ECO:0000313" key="6">
    <source>
        <dbReference type="Proteomes" id="UP001468095"/>
    </source>
</evidence>
<dbReference type="Proteomes" id="UP001468095">
    <property type="component" value="Unassembled WGS sequence"/>
</dbReference>
<proteinExistence type="inferred from homology"/>
<organism evidence="5 6">
    <name type="scientific">Pantoea brenneri</name>
    <dbReference type="NCBI Taxonomy" id="472694"/>
    <lineage>
        <taxon>Bacteria</taxon>
        <taxon>Pseudomonadati</taxon>
        <taxon>Pseudomonadota</taxon>
        <taxon>Gammaproteobacteria</taxon>
        <taxon>Enterobacterales</taxon>
        <taxon>Erwiniaceae</taxon>
        <taxon>Pantoea</taxon>
    </lineage>
</organism>
<keyword evidence="3" id="KW-0615">Plasmid copy control</keyword>
<comment type="similarity">
    <text evidence="2">Belongs to the IncFII RepA family.</text>
</comment>
<protein>
    <submittedName>
        <fullName evidence="5">Plasmid replication initiator RepA</fullName>
    </submittedName>
</protein>
<sequence>MTRCQLTQNCGGNGHRTSIGIKNILSVGYFPFSKRTPIVLTDQFWQLCGIDMDKFLAERNARLAAEADGIVEPGTHASVRTARRRWYENMRMATLISRRDKAPRQKRRKRLSRLPLDDRRNAMAKLLRERPSHVWRDLPPDDFDRLVWKCLRQLELGLDYEPARPEMPDIVH</sequence>
<comment type="function">
    <text evidence="1">This protein is essential for plasmid replication; it is involved in copy control functions.</text>
</comment>
<gene>
    <name evidence="5" type="primary">repA</name>
    <name evidence="5" type="ORF">AABB92_22240</name>
</gene>
<evidence type="ECO:0000256" key="4">
    <source>
        <dbReference type="ARBA" id="ARBA00022705"/>
    </source>
</evidence>
<dbReference type="EMBL" id="JBCGBG010000010">
    <property type="protein sequence ID" value="MEL7698363.1"/>
    <property type="molecule type" value="Genomic_DNA"/>
</dbReference>
<evidence type="ECO:0000313" key="5">
    <source>
        <dbReference type="EMBL" id="MEL7698363.1"/>
    </source>
</evidence>
<keyword evidence="6" id="KW-1185">Reference proteome</keyword>
<accession>A0ABU9MQV3</accession>
<comment type="caution">
    <text evidence="5">The sequence shown here is derived from an EMBL/GenBank/DDBJ whole genome shotgun (WGS) entry which is preliminary data.</text>
</comment>